<gene>
    <name evidence="25" type="ORF">DVH24_011095</name>
</gene>
<evidence type="ECO:0000256" key="18">
    <source>
        <dbReference type="ARBA" id="ARBA00023180"/>
    </source>
</evidence>
<reference evidence="25 26" key="1">
    <citation type="submission" date="2018-10" db="EMBL/GenBank/DDBJ databases">
        <title>A high-quality apple genome assembly.</title>
        <authorList>
            <person name="Hu J."/>
        </authorList>
    </citation>
    <scope>NUCLEOTIDE SEQUENCE [LARGE SCALE GENOMIC DNA]</scope>
    <source>
        <strain evidence="26">cv. HFTH1</strain>
        <tissue evidence="25">Young leaf</tissue>
    </source>
</reference>
<evidence type="ECO:0000256" key="3">
    <source>
        <dbReference type="ARBA" id="ARBA00012513"/>
    </source>
</evidence>
<dbReference type="InterPro" id="IPR001611">
    <property type="entry name" value="Leu-rich_rpt"/>
</dbReference>
<feature type="compositionally biased region" description="Polar residues" evidence="22">
    <location>
        <begin position="1075"/>
        <end position="1084"/>
    </location>
</feature>
<dbReference type="Pfam" id="PF07714">
    <property type="entry name" value="PK_Tyr_Ser-Thr"/>
    <property type="match status" value="1"/>
</dbReference>
<evidence type="ECO:0000256" key="2">
    <source>
        <dbReference type="ARBA" id="ARBA00004479"/>
    </source>
</evidence>
<comment type="catalytic activity">
    <reaction evidence="21">
        <text>L-seryl-[protein] + ATP = O-phospho-L-seryl-[protein] + ADP + H(+)</text>
        <dbReference type="Rhea" id="RHEA:17989"/>
        <dbReference type="Rhea" id="RHEA-COMP:9863"/>
        <dbReference type="Rhea" id="RHEA-COMP:11604"/>
        <dbReference type="ChEBI" id="CHEBI:15378"/>
        <dbReference type="ChEBI" id="CHEBI:29999"/>
        <dbReference type="ChEBI" id="CHEBI:30616"/>
        <dbReference type="ChEBI" id="CHEBI:83421"/>
        <dbReference type="ChEBI" id="CHEBI:456216"/>
        <dbReference type="EC" id="2.7.11.1"/>
    </reaction>
</comment>
<dbReference type="FunFam" id="3.30.200.20:FF:000140">
    <property type="entry name" value="Leucine-rich repeat receptor-like protein kinase"/>
    <property type="match status" value="1"/>
</dbReference>
<keyword evidence="17" id="KW-0675">Receptor</keyword>
<dbReference type="STRING" id="3750.A0A498JTI3"/>
<feature type="domain" description="Protein kinase" evidence="24">
    <location>
        <begin position="674"/>
        <end position="1037"/>
    </location>
</feature>
<dbReference type="InterPro" id="IPR006447">
    <property type="entry name" value="Myb_dom_plants"/>
</dbReference>
<dbReference type="EC" id="2.7.11.1" evidence="3"/>
<evidence type="ECO:0000256" key="17">
    <source>
        <dbReference type="ARBA" id="ARBA00023170"/>
    </source>
</evidence>
<proteinExistence type="predicted"/>
<comment type="catalytic activity">
    <reaction evidence="20">
        <text>L-threonyl-[protein] + ATP = O-phospho-L-threonyl-[protein] + ADP + H(+)</text>
        <dbReference type="Rhea" id="RHEA:46608"/>
        <dbReference type="Rhea" id="RHEA-COMP:11060"/>
        <dbReference type="Rhea" id="RHEA-COMP:11605"/>
        <dbReference type="ChEBI" id="CHEBI:15378"/>
        <dbReference type="ChEBI" id="CHEBI:30013"/>
        <dbReference type="ChEBI" id="CHEBI:30616"/>
        <dbReference type="ChEBI" id="CHEBI:61977"/>
        <dbReference type="ChEBI" id="CHEBI:456216"/>
        <dbReference type="EC" id="2.7.11.1"/>
    </reaction>
</comment>
<evidence type="ECO:0000256" key="11">
    <source>
        <dbReference type="ARBA" id="ARBA00022741"/>
    </source>
</evidence>
<dbReference type="Gene3D" id="1.10.10.60">
    <property type="entry name" value="Homeodomain-like"/>
    <property type="match status" value="1"/>
</dbReference>
<dbReference type="AlphaFoldDB" id="A0A498JTI3"/>
<comment type="caution">
    <text evidence="25">The sequence shown here is derived from an EMBL/GenBank/DDBJ whole genome shotgun (WGS) entry which is preliminary data.</text>
</comment>
<keyword evidence="15 23" id="KW-0472">Membrane</keyword>
<evidence type="ECO:0000256" key="5">
    <source>
        <dbReference type="ARBA" id="ARBA00022553"/>
    </source>
</evidence>
<dbReference type="InterPro" id="IPR001245">
    <property type="entry name" value="Ser-Thr/Tyr_kinase_cat_dom"/>
</dbReference>
<evidence type="ECO:0000256" key="15">
    <source>
        <dbReference type="ARBA" id="ARBA00023136"/>
    </source>
</evidence>
<dbReference type="PANTHER" id="PTHR48006:SF34">
    <property type="entry name" value="OS08G0203700 PROTEIN"/>
    <property type="match status" value="1"/>
</dbReference>
<evidence type="ECO:0000256" key="12">
    <source>
        <dbReference type="ARBA" id="ARBA00022840"/>
    </source>
</evidence>
<keyword evidence="8 23" id="KW-0812">Transmembrane</keyword>
<dbReference type="GO" id="GO:0005634">
    <property type="term" value="C:nucleus"/>
    <property type="evidence" value="ECO:0007669"/>
    <property type="project" value="UniProtKB-SubCell"/>
</dbReference>
<dbReference type="Pfam" id="PF11721">
    <property type="entry name" value="Malectin"/>
    <property type="match status" value="1"/>
</dbReference>
<keyword evidence="7" id="KW-0808">Transferase</keyword>
<feature type="region of interest" description="Disordered" evidence="22">
    <location>
        <begin position="1059"/>
        <end position="1087"/>
    </location>
</feature>
<dbReference type="Gene3D" id="3.80.10.10">
    <property type="entry name" value="Ribonuclease Inhibitor"/>
    <property type="match status" value="2"/>
</dbReference>
<evidence type="ECO:0000256" key="16">
    <source>
        <dbReference type="ARBA" id="ARBA00023163"/>
    </source>
</evidence>
<keyword evidence="4" id="KW-0418">Kinase</keyword>
<dbReference type="GO" id="GO:0003677">
    <property type="term" value="F:DNA binding"/>
    <property type="evidence" value="ECO:0007669"/>
    <property type="project" value="InterPro"/>
</dbReference>
<keyword evidence="11" id="KW-0547">Nucleotide-binding</keyword>
<keyword evidence="5" id="KW-0597">Phosphoprotein</keyword>
<dbReference type="InterPro" id="IPR000719">
    <property type="entry name" value="Prot_kinase_dom"/>
</dbReference>
<evidence type="ECO:0000256" key="14">
    <source>
        <dbReference type="ARBA" id="ARBA00023015"/>
    </source>
</evidence>
<evidence type="ECO:0000256" key="21">
    <source>
        <dbReference type="ARBA" id="ARBA00048679"/>
    </source>
</evidence>
<keyword evidence="12" id="KW-0067">ATP-binding</keyword>
<keyword evidence="10" id="KW-0677">Repeat</keyword>
<evidence type="ECO:0000256" key="20">
    <source>
        <dbReference type="ARBA" id="ARBA00047899"/>
    </source>
</evidence>
<dbReference type="Gene3D" id="3.30.200.20">
    <property type="entry name" value="Phosphorylase Kinase, domain 1"/>
    <property type="match status" value="1"/>
</dbReference>
<dbReference type="InterPro" id="IPR032675">
    <property type="entry name" value="LRR_dom_sf"/>
</dbReference>
<protein>
    <recommendedName>
        <fullName evidence="3">non-specific serine/threonine protein kinase</fullName>
        <ecNumber evidence="3">2.7.11.1</ecNumber>
    </recommendedName>
</protein>
<evidence type="ECO:0000256" key="9">
    <source>
        <dbReference type="ARBA" id="ARBA00022729"/>
    </source>
</evidence>
<keyword evidence="18" id="KW-0325">Glycoprotein</keyword>
<dbReference type="Pfam" id="PF00560">
    <property type="entry name" value="LRR_1"/>
    <property type="match status" value="2"/>
</dbReference>
<keyword evidence="9" id="KW-0732">Signal</keyword>
<sequence>MDPSHPISSFHQIPPQPRIRGFALSFVLSLRINIKRESPDALDADDDMVSGEGQRSGSGYVFWADYVQEYSSYVGFMRDGAQWFVENTDIKLVGNDDPLQGEIAWNRTPRELGISAYALQQLGGSHAATSKQIRELMKVDGLTNDEVKSHLQLSFAKKATTDPSEVQGQWNIGGEPCSGYAINGTDNYGPAINPGIVCNCSYDNNATCHITQLKIDQNYFTGPLPAFVGNMSALTELTISINSFYGPIPKELGNLTELTVLDIGSNNFSRTLPPELGNLVKLENLNLDSCGHGGEIPSTFANLTNMQALEFQGNSFEGPIPTSFSQLTSLKYLKLRNALITGTIPSDIGEYQSLETLDLSYNFYQEAFPSGNVVVNNFTFNSSNITLPGLNCLQRNFPCNRNTPRYSGITASFSINCGGQQMTGSDGILYESDDSELGLTSFRVTSTENGAVSNAGSISYDTSFSDDTPSLNKTLAQVTGTDVTPVLFQTSRMSTGSLRYYGLGLENGLYTVTLHFAETAYESRTSQTRQSLGRRVFDIYIQGTRRTKDFDISKEASGVNRAVVRKFNVNMSENYLEIHLFWAGEGTCCIPDSGDFGPLIAAVHAASDFTKKSNTGLIVGIAVLVGVVSLLLIFAILYMRRKKSEKEDDEDILGLGPRPYTFSYVELRNATKDFNPSNKLGEGGYGPVYKGTLSDGRVVAVKQLSVSFHQGKSQFVSEIATISAVQHRNLVKLYGCCIEGRHRILVYEYLENKSLDQALFDFGLAKLYDDEKTHISTRVAGTINIVQPFDYLALQRLFGTGVWTLHENDQTLGLEDPRLTEFDETEATRLIRVALMCTQGSPMARPSMSRVVAMLSGDIDIGNVMSKPNYLTDYDFKDVTTSLTSRFLVEDDTPSTSSKGSNVRLNYQSRGSNASGVNTPWIDHAPSINVTQSLLVEIRGEGRGYLSPEYAMRGHLTDKADVFGFGVTWTLHENDQILGLVDPRLTEFDETEATRLIRTALLCTQASSMTRPSMSRVVAMLSRDIDIGIVMSKSSYLTDYDFKDVTTLSIGSFLMKDDTPSTASKHSNDRLNYQPEGNNASGANTPVVDLAPSPVNITQSLLVGVIREGR</sequence>
<name>A0A498JTI3_MALDO</name>
<dbReference type="Proteomes" id="UP000290289">
    <property type="component" value="Chromosome 5"/>
</dbReference>
<dbReference type="EMBL" id="RDQH01000331">
    <property type="protein sequence ID" value="RXH98770.1"/>
    <property type="molecule type" value="Genomic_DNA"/>
</dbReference>
<evidence type="ECO:0000256" key="8">
    <source>
        <dbReference type="ARBA" id="ARBA00022692"/>
    </source>
</evidence>
<evidence type="ECO:0000256" key="22">
    <source>
        <dbReference type="SAM" id="MobiDB-lite"/>
    </source>
</evidence>
<comment type="subcellular location">
    <subcellularLocation>
        <location evidence="2">Membrane</location>
        <topology evidence="2">Single-pass type I membrane protein</topology>
    </subcellularLocation>
    <subcellularLocation>
        <location evidence="1">Nucleus</location>
    </subcellularLocation>
</comment>
<dbReference type="SUPFAM" id="SSF56112">
    <property type="entry name" value="Protein kinase-like (PK-like)"/>
    <property type="match status" value="2"/>
</dbReference>
<dbReference type="Gene3D" id="2.60.120.430">
    <property type="entry name" value="Galactose-binding lectin"/>
    <property type="match status" value="1"/>
</dbReference>
<dbReference type="Gene3D" id="1.10.510.10">
    <property type="entry name" value="Transferase(Phosphotransferase) domain 1"/>
    <property type="match status" value="1"/>
</dbReference>
<dbReference type="GO" id="GO:0005886">
    <property type="term" value="C:plasma membrane"/>
    <property type="evidence" value="ECO:0007669"/>
    <property type="project" value="TreeGrafter"/>
</dbReference>
<keyword evidence="6" id="KW-0433">Leucine-rich repeat</keyword>
<dbReference type="InterPro" id="IPR021720">
    <property type="entry name" value="Malectin_dom"/>
</dbReference>
<evidence type="ECO:0000256" key="4">
    <source>
        <dbReference type="ARBA" id="ARBA00022527"/>
    </source>
</evidence>
<dbReference type="InterPro" id="IPR011009">
    <property type="entry name" value="Kinase-like_dom_sf"/>
</dbReference>
<evidence type="ECO:0000256" key="13">
    <source>
        <dbReference type="ARBA" id="ARBA00022989"/>
    </source>
</evidence>
<dbReference type="GO" id="GO:0004674">
    <property type="term" value="F:protein serine/threonine kinase activity"/>
    <property type="evidence" value="ECO:0007669"/>
    <property type="project" value="UniProtKB-KW"/>
</dbReference>
<keyword evidence="4" id="KW-0723">Serine/threonine-protein kinase</keyword>
<keyword evidence="26" id="KW-1185">Reference proteome</keyword>
<keyword evidence="19" id="KW-0539">Nucleus</keyword>
<evidence type="ECO:0000256" key="19">
    <source>
        <dbReference type="ARBA" id="ARBA00023242"/>
    </source>
</evidence>
<accession>A0A498JTI3</accession>
<feature type="transmembrane region" description="Helical" evidence="23">
    <location>
        <begin position="617"/>
        <end position="638"/>
    </location>
</feature>
<evidence type="ECO:0000256" key="1">
    <source>
        <dbReference type="ARBA" id="ARBA00004123"/>
    </source>
</evidence>
<organism evidence="25 26">
    <name type="scientific">Malus domestica</name>
    <name type="common">Apple</name>
    <name type="synonym">Pyrus malus</name>
    <dbReference type="NCBI Taxonomy" id="3750"/>
    <lineage>
        <taxon>Eukaryota</taxon>
        <taxon>Viridiplantae</taxon>
        <taxon>Streptophyta</taxon>
        <taxon>Embryophyta</taxon>
        <taxon>Tracheophyta</taxon>
        <taxon>Spermatophyta</taxon>
        <taxon>Magnoliopsida</taxon>
        <taxon>eudicotyledons</taxon>
        <taxon>Gunneridae</taxon>
        <taxon>Pentapetalae</taxon>
        <taxon>rosids</taxon>
        <taxon>fabids</taxon>
        <taxon>Rosales</taxon>
        <taxon>Rosaceae</taxon>
        <taxon>Amygdaloideae</taxon>
        <taxon>Maleae</taxon>
        <taxon>Malus</taxon>
    </lineage>
</organism>
<evidence type="ECO:0000313" key="25">
    <source>
        <dbReference type="EMBL" id="RXH98770.1"/>
    </source>
</evidence>
<dbReference type="PROSITE" id="PS50011">
    <property type="entry name" value="PROTEIN_KINASE_DOM"/>
    <property type="match status" value="1"/>
</dbReference>
<dbReference type="FunFam" id="3.80.10.10:FF:000041">
    <property type="entry name" value="LRR receptor-like serine/threonine-protein kinase ERECTA"/>
    <property type="match status" value="1"/>
</dbReference>
<keyword evidence="14" id="KW-0805">Transcription regulation</keyword>
<dbReference type="SUPFAM" id="SSF52058">
    <property type="entry name" value="L domain-like"/>
    <property type="match status" value="1"/>
</dbReference>
<evidence type="ECO:0000313" key="26">
    <source>
        <dbReference type="Proteomes" id="UP000290289"/>
    </source>
</evidence>
<evidence type="ECO:0000256" key="10">
    <source>
        <dbReference type="ARBA" id="ARBA00022737"/>
    </source>
</evidence>
<keyword evidence="13 23" id="KW-1133">Transmembrane helix</keyword>
<evidence type="ECO:0000256" key="7">
    <source>
        <dbReference type="ARBA" id="ARBA00022679"/>
    </source>
</evidence>
<dbReference type="GO" id="GO:0005524">
    <property type="term" value="F:ATP binding"/>
    <property type="evidence" value="ECO:0007669"/>
    <property type="project" value="UniProtKB-KW"/>
</dbReference>
<evidence type="ECO:0000256" key="6">
    <source>
        <dbReference type="ARBA" id="ARBA00022614"/>
    </source>
</evidence>
<evidence type="ECO:0000256" key="23">
    <source>
        <dbReference type="SAM" id="Phobius"/>
    </source>
</evidence>
<dbReference type="NCBIfam" id="TIGR01557">
    <property type="entry name" value="myb_SHAQKYF"/>
    <property type="match status" value="1"/>
</dbReference>
<dbReference type="InterPro" id="IPR051824">
    <property type="entry name" value="LRR_Rcpt-Like_S/T_Kinase"/>
</dbReference>
<evidence type="ECO:0000259" key="24">
    <source>
        <dbReference type="PROSITE" id="PS50011"/>
    </source>
</evidence>
<dbReference type="PANTHER" id="PTHR48006">
    <property type="entry name" value="LEUCINE-RICH REPEAT-CONTAINING PROTEIN DDB_G0281931-RELATED"/>
    <property type="match status" value="1"/>
</dbReference>
<keyword evidence="16" id="KW-0804">Transcription</keyword>